<reference evidence="1 2" key="1">
    <citation type="submission" date="2019-03" db="EMBL/GenBank/DDBJ databases">
        <title>Seongchinamella monodicae gen. nov., sp. nov., a novel member of the Gammaproteobacteria isolated from a tidal mudflat of beach.</title>
        <authorList>
            <person name="Yang H.G."/>
            <person name="Kang J.W."/>
            <person name="Lee S.D."/>
        </authorList>
    </citation>
    <scope>NUCLEOTIDE SEQUENCE [LARGE SCALE GENOMIC DNA]</scope>
    <source>
        <strain evidence="1 2">GH4-78</strain>
    </source>
</reference>
<evidence type="ECO:0000313" key="2">
    <source>
        <dbReference type="Proteomes" id="UP000295554"/>
    </source>
</evidence>
<dbReference type="SUPFAM" id="SSF46955">
    <property type="entry name" value="Putative DNA-binding domain"/>
    <property type="match status" value="1"/>
</dbReference>
<keyword evidence="2" id="KW-1185">Reference proteome</keyword>
<dbReference type="Proteomes" id="UP000295554">
    <property type="component" value="Unassembled WGS sequence"/>
</dbReference>
<dbReference type="InterPro" id="IPR010260">
    <property type="entry name" value="AlpA"/>
</dbReference>
<accession>A0A4R5LX98</accession>
<name>A0A4R5LX98_9GAMM</name>
<sequence>MRGPIVKANTTNHTGTIVSPEIPLTGFVRAKQIHQFFGIGLSTWWLWVKEGKAPPGIRLGSRTTVWRAEDVRALLDELSREA</sequence>
<dbReference type="OrthoDB" id="5298532at2"/>
<protein>
    <submittedName>
        <fullName evidence="1">AlpA family phage regulatory protein</fullName>
    </submittedName>
</protein>
<proteinExistence type="predicted"/>
<organism evidence="1 2">
    <name type="scientific">Seongchinamella unica</name>
    <dbReference type="NCBI Taxonomy" id="2547392"/>
    <lineage>
        <taxon>Bacteria</taxon>
        <taxon>Pseudomonadati</taxon>
        <taxon>Pseudomonadota</taxon>
        <taxon>Gammaproteobacteria</taxon>
        <taxon>Cellvibrionales</taxon>
        <taxon>Halieaceae</taxon>
        <taxon>Seongchinamella</taxon>
    </lineage>
</organism>
<dbReference type="EMBL" id="SMSE01000001">
    <property type="protein sequence ID" value="TDG16057.1"/>
    <property type="molecule type" value="Genomic_DNA"/>
</dbReference>
<dbReference type="Pfam" id="PF05930">
    <property type="entry name" value="Phage_AlpA"/>
    <property type="match status" value="1"/>
</dbReference>
<dbReference type="AlphaFoldDB" id="A0A4R5LX98"/>
<dbReference type="InterPro" id="IPR009061">
    <property type="entry name" value="DNA-bd_dom_put_sf"/>
</dbReference>
<comment type="caution">
    <text evidence="1">The sequence shown here is derived from an EMBL/GenBank/DDBJ whole genome shotgun (WGS) entry which is preliminary data.</text>
</comment>
<gene>
    <name evidence="1" type="ORF">E2F43_05245</name>
</gene>
<evidence type="ECO:0000313" key="1">
    <source>
        <dbReference type="EMBL" id="TDG16057.1"/>
    </source>
</evidence>
<dbReference type="RefSeq" id="WP_133211119.1">
    <property type="nucleotide sequence ID" value="NZ_SMSE01000001.1"/>
</dbReference>